<dbReference type="eggNOG" id="KOG0725">
    <property type="taxonomic scope" value="Eukaryota"/>
</dbReference>
<dbReference type="Pfam" id="PF13561">
    <property type="entry name" value="adh_short_C2"/>
    <property type="match status" value="1"/>
</dbReference>
<dbReference type="GO" id="GO:0016491">
    <property type="term" value="F:oxidoreductase activity"/>
    <property type="evidence" value="ECO:0007669"/>
    <property type="project" value="UniProtKB-KW"/>
</dbReference>
<dbReference type="PANTHER" id="PTHR43180">
    <property type="entry name" value="3-OXOACYL-(ACYL-CARRIER-PROTEIN) REDUCTASE (AFU_ORTHOLOGUE AFUA_6G11210)"/>
    <property type="match status" value="1"/>
</dbReference>
<name>W9S0C5_9ROSA</name>
<keyword evidence="2" id="KW-0560">Oxidoreductase</keyword>
<gene>
    <name evidence="3" type="ORF">L484_018869</name>
</gene>
<evidence type="ECO:0000256" key="1">
    <source>
        <dbReference type="ARBA" id="ARBA00006484"/>
    </source>
</evidence>
<evidence type="ECO:0000313" key="4">
    <source>
        <dbReference type="Proteomes" id="UP000030645"/>
    </source>
</evidence>
<dbReference type="PANTHER" id="PTHR43180:SF50">
    <property type="entry name" value="SHORT CHAIN DEHYDROGENASE"/>
    <property type="match status" value="1"/>
</dbReference>
<dbReference type="InterPro" id="IPR036291">
    <property type="entry name" value="NAD(P)-bd_dom_sf"/>
</dbReference>
<protein>
    <recommendedName>
        <fullName evidence="5">Momilactone A synthase</fullName>
    </recommendedName>
</protein>
<dbReference type="Proteomes" id="UP000030645">
    <property type="component" value="Unassembled WGS sequence"/>
</dbReference>
<dbReference type="InterPro" id="IPR002347">
    <property type="entry name" value="SDR_fam"/>
</dbReference>
<dbReference type="Gene3D" id="3.40.50.720">
    <property type="entry name" value="NAD(P)-binding Rossmann-like Domain"/>
    <property type="match status" value="1"/>
</dbReference>
<dbReference type="PRINTS" id="PR00081">
    <property type="entry name" value="GDHRDH"/>
</dbReference>
<evidence type="ECO:0008006" key="5">
    <source>
        <dbReference type="Google" id="ProtNLM"/>
    </source>
</evidence>
<organism evidence="3 4">
    <name type="scientific">Morus notabilis</name>
    <dbReference type="NCBI Taxonomy" id="981085"/>
    <lineage>
        <taxon>Eukaryota</taxon>
        <taxon>Viridiplantae</taxon>
        <taxon>Streptophyta</taxon>
        <taxon>Embryophyta</taxon>
        <taxon>Tracheophyta</taxon>
        <taxon>Spermatophyta</taxon>
        <taxon>Magnoliopsida</taxon>
        <taxon>eudicotyledons</taxon>
        <taxon>Gunneridae</taxon>
        <taxon>Pentapetalae</taxon>
        <taxon>rosids</taxon>
        <taxon>fabids</taxon>
        <taxon>Rosales</taxon>
        <taxon>Moraceae</taxon>
        <taxon>Moreae</taxon>
        <taxon>Morus</taxon>
    </lineage>
</organism>
<dbReference type="SUPFAM" id="SSF51735">
    <property type="entry name" value="NAD(P)-binding Rossmann-fold domains"/>
    <property type="match status" value="1"/>
</dbReference>
<accession>W9S0C5</accession>
<dbReference type="EMBL" id="KE345337">
    <property type="protein sequence ID" value="EXC01954.1"/>
    <property type="molecule type" value="Genomic_DNA"/>
</dbReference>
<proteinExistence type="inferred from homology"/>
<evidence type="ECO:0000313" key="3">
    <source>
        <dbReference type="EMBL" id="EXC01954.1"/>
    </source>
</evidence>
<dbReference type="STRING" id="981085.W9S0C5"/>
<dbReference type="AlphaFoldDB" id="W9S0C5"/>
<sequence length="140" mass="15081">MIPARSGNIISTGSVCSYIGGGETHAYTCSKHAIVGLTKYAAVELGQFRIRVNCLSPYLLATPLANNFARLDHDGLENLANLNSNLKHVTLKAEDVANAALYLESDEGRHVSGHNLLIDGGFSIVYPSTCFSTQNKIENE</sequence>
<evidence type="ECO:0000256" key="2">
    <source>
        <dbReference type="ARBA" id="ARBA00023002"/>
    </source>
</evidence>
<reference evidence="4" key="1">
    <citation type="submission" date="2013-01" db="EMBL/GenBank/DDBJ databases">
        <title>Draft Genome Sequence of a Mulberry Tree, Morus notabilis C.K. Schneid.</title>
        <authorList>
            <person name="He N."/>
            <person name="Zhao S."/>
        </authorList>
    </citation>
    <scope>NUCLEOTIDE SEQUENCE</scope>
</reference>
<keyword evidence="4" id="KW-1185">Reference proteome</keyword>
<comment type="similarity">
    <text evidence="1">Belongs to the short-chain dehydrogenases/reductases (SDR) family.</text>
</comment>